<dbReference type="PANTHER" id="PTHR14119:SF3">
    <property type="entry name" value="ISOCHORISMATASE DOMAIN-CONTAINING PROTEIN 2"/>
    <property type="match status" value="1"/>
</dbReference>
<keyword evidence="3" id="KW-1185">Reference proteome</keyword>
<accession>A0A517Z9F6</accession>
<evidence type="ECO:0000313" key="2">
    <source>
        <dbReference type="EMBL" id="QDU39103.1"/>
    </source>
</evidence>
<dbReference type="Proteomes" id="UP000320496">
    <property type="component" value="Chromosome"/>
</dbReference>
<dbReference type="InterPro" id="IPR050993">
    <property type="entry name" value="Isochorismatase_domain"/>
</dbReference>
<dbReference type="CDD" id="cd01012">
    <property type="entry name" value="YcaC_related"/>
    <property type="match status" value="1"/>
</dbReference>
<dbReference type="AlphaFoldDB" id="A0A517Z9F6"/>
<evidence type="ECO:0000313" key="3">
    <source>
        <dbReference type="Proteomes" id="UP000320496"/>
    </source>
</evidence>
<dbReference type="InterPro" id="IPR036380">
    <property type="entry name" value="Isochorismatase-like_sf"/>
</dbReference>
<sequence length="197" mass="21914">MNEKTPDPLRSRELLSRDDSRLLVVDMQEKLLNVIPVARQIVWRTRQLIRAARLLNVPVDATEQYPQGLGPTVGQLSELLDPPPPKMRFSCADCLDWASPDQSGGDRYKVVIAGIETHVCVLQTALDLTARGWEVCVVADAVASRNQLDWTFALQRLSASGVTVTTTEAVLFEWCESADDDAFREVRKLVVETPPAD</sequence>
<dbReference type="RefSeq" id="WP_145370321.1">
    <property type="nucleotide sequence ID" value="NZ_CP036275.1"/>
</dbReference>
<dbReference type="Pfam" id="PF00857">
    <property type="entry name" value="Isochorismatase"/>
    <property type="match status" value="1"/>
</dbReference>
<dbReference type="EMBL" id="CP036275">
    <property type="protein sequence ID" value="QDU39103.1"/>
    <property type="molecule type" value="Genomic_DNA"/>
</dbReference>
<dbReference type="OrthoDB" id="9789777at2"/>
<proteinExistence type="predicted"/>
<dbReference type="PANTHER" id="PTHR14119">
    <property type="entry name" value="HYDROLASE"/>
    <property type="match status" value="1"/>
</dbReference>
<dbReference type="KEGG" id="mri:Mal4_34380"/>
<name>A0A517Z9F6_9PLAN</name>
<feature type="domain" description="Isochorismatase-like" evidence="1">
    <location>
        <begin position="22"/>
        <end position="168"/>
    </location>
</feature>
<dbReference type="Gene3D" id="3.40.50.850">
    <property type="entry name" value="Isochorismatase-like"/>
    <property type="match status" value="1"/>
</dbReference>
<organism evidence="2 3">
    <name type="scientific">Maioricimonas rarisocia</name>
    <dbReference type="NCBI Taxonomy" id="2528026"/>
    <lineage>
        <taxon>Bacteria</taxon>
        <taxon>Pseudomonadati</taxon>
        <taxon>Planctomycetota</taxon>
        <taxon>Planctomycetia</taxon>
        <taxon>Planctomycetales</taxon>
        <taxon>Planctomycetaceae</taxon>
        <taxon>Maioricimonas</taxon>
    </lineage>
</organism>
<gene>
    <name evidence="2" type="ORF">Mal4_34380</name>
</gene>
<evidence type="ECO:0000259" key="1">
    <source>
        <dbReference type="Pfam" id="PF00857"/>
    </source>
</evidence>
<reference evidence="2 3" key="1">
    <citation type="submission" date="2019-02" db="EMBL/GenBank/DDBJ databases">
        <title>Deep-cultivation of Planctomycetes and their phenomic and genomic characterization uncovers novel biology.</title>
        <authorList>
            <person name="Wiegand S."/>
            <person name="Jogler M."/>
            <person name="Boedeker C."/>
            <person name="Pinto D."/>
            <person name="Vollmers J."/>
            <person name="Rivas-Marin E."/>
            <person name="Kohn T."/>
            <person name="Peeters S.H."/>
            <person name="Heuer A."/>
            <person name="Rast P."/>
            <person name="Oberbeckmann S."/>
            <person name="Bunk B."/>
            <person name="Jeske O."/>
            <person name="Meyerdierks A."/>
            <person name="Storesund J.E."/>
            <person name="Kallscheuer N."/>
            <person name="Luecker S."/>
            <person name="Lage O.M."/>
            <person name="Pohl T."/>
            <person name="Merkel B.J."/>
            <person name="Hornburger P."/>
            <person name="Mueller R.-W."/>
            <person name="Bruemmer F."/>
            <person name="Labrenz M."/>
            <person name="Spormann A.M."/>
            <person name="Op den Camp H."/>
            <person name="Overmann J."/>
            <person name="Amann R."/>
            <person name="Jetten M.S.M."/>
            <person name="Mascher T."/>
            <person name="Medema M.H."/>
            <person name="Devos D.P."/>
            <person name="Kaster A.-K."/>
            <person name="Ovreas L."/>
            <person name="Rohde M."/>
            <person name="Galperin M.Y."/>
            <person name="Jogler C."/>
        </authorList>
    </citation>
    <scope>NUCLEOTIDE SEQUENCE [LARGE SCALE GENOMIC DNA]</scope>
    <source>
        <strain evidence="2 3">Mal4</strain>
    </source>
</reference>
<dbReference type="InterPro" id="IPR000868">
    <property type="entry name" value="Isochorismatase-like_dom"/>
</dbReference>
<dbReference type="SUPFAM" id="SSF52499">
    <property type="entry name" value="Isochorismatase-like hydrolases"/>
    <property type="match status" value="1"/>
</dbReference>
<protein>
    <submittedName>
        <fullName evidence="2">Isochorismatase family protein</fullName>
    </submittedName>
</protein>